<evidence type="ECO:0000256" key="1">
    <source>
        <dbReference type="ARBA" id="ARBA00023015"/>
    </source>
</evidence>
<dbReference type="PIRSF" id="PIRSF016838">
    <property type="entry name" value="PafC"/>
    <property type="match status" value="1"/>
</dbReference>
<dbReference type="InterPro" id="IPR051534">
    <property type="entry name" value="CBASS_pafABC_assoc_protein"/>
</dbReference>
<keyword evidence="2" id="KW-0804">Transcription</keyword>
<dbReference type="InterPro" id="IPR013196">
    <property type="entry name" value="HTH_11"/>
</dbReference>
<reference evidence="4 5" key="1">
    <citation type="submission" date="2017-05" db="EMBL/GenBank/DDBJ databases">
        <title>Vagococcus spp. assemblies.</title>
        <authorList>
            <person name="Gulvik C.A."/>
        </authorList>
    </citation>
    <scope>NUCLEOTIDE SEQUENCE [LARGE SCALE GENOMIC DNA]</scope>
    <source>
        <strain evidence="4 5">DSM 24756</strain>
    </source>
</reference>
<dbReference type="RefSeq" id="WP_126821574.1">
    <property type="nucleotide sequence ID" value="NZ_JBHLWU010000001.1"/>
</dbReference>
<dbReference type="PROSITE" id="PS51000">
    <property type="entry name" value="HTH_DEOR_2"/>
    <property type="match status" value="1"/>
</dbReference>
<keyword evidence="1" id="KW-0805">Transcription regulation</keyword>
<evidence type="ECO:0000313" key="5">
    <source>
        <dbReference type="Proteomes" id="UP000288669"/>
    </source>
</evidence>
<dbReference type="Gene3D" id="1.10.10.10">
    <property type="entry name" value="Winged helix-like DNA-binding domain superfamily/Winged helix DNA-binding domain"/>
    <property type="match status" value="1"/>
</dbReference>
<dbReference type="AlphaFoldDB" id="A0A430AHW0"/>
<evidence type="ECO:0000256" key="2">
    <source>
        <dbReference type="ARBA" id="ARBA00023163"/>
    </source>
</evidence>
<comment type="caution">
    <text evidence="4">The sequence shown here is derived from an EMBL/GenBank/DDBJ whole genome shotgun (WGS) entry which is preliminary data.</text>
</comment>
<dbReference type="InterPro" id="IPR036388">
    <property type="entry name" value="WH-like_DNA-bd_sf"/>
</dbReference>
<dbReference type="Pfam" id="PF08279">
    <property type="entry name" value="HTH_11"/>
    <property type="match status" value="1"/>
</dbReference>
<evidence type="ECO:0000259" key="3">
    <source>
        <dbReference type="PROSITE" id="PS51000"/>
    </source>
</evidence>
<dbReference type="InterPro" id="IPR028349">
    <property type="entry name" value="PafC-like"/>
</dbReference>
<dbReference type="EMBL" id="NGJZ01000001">
    <property type="protein sequence ID" value="RSU07665.1"/>
    <property type="molecule type" value="Genomic_DNA"/>
</dbReference>
<dbReference type="InterPro" id="IPR026881">
    <property type="entry name" value="WYL_dom"/>
</dbReference>
<dbReference type="InterPro" id="IPR036390">
    <property type="entry name" value="WH_DNA-bd_sf"/>
</dbReference>
<dbReference type="SUPFAM" id="SSF46785">
    <property type="entry name" value="Winged helix' DNA-binding domain"/>
    <property type="match status" value="1"/>
</dbReference>
<dbReference type="PROSITE" id="PS52050">
    <property type="entry name" value="WYL"/>
    <property type="match status" value="1"/>
</dbReference>
<dbReference type="PANTHER" id="PTHR34580">
    <property type="match status" value="1"/>
</dbReference>
<organism evidence="4 5">
    <name type="scientific">Vagococcus entomophilus</name>
    <dbReference type="NCBI Taxonomy" id="1160095"/>
    <lineage>
        <taxon>Bacteria</taxon>
        <taxon>Bacillati</taxon>
        <taxon>Bacillota</taxon>
        <taxon>Bacilli</taxon>
        <taxon>Lactobacillales</taxon>
        <taxon>Enterococcaceae</taxon>
        <taxon>Vagococcus</taxon>
    </lineage>
</organism>
<dbReference type="Pfam" id="PF13280">
    <property type="entry name" value="WYL"/>
    <property type="match status" value="1"/>
</dbReference>
<sequence length="311" mass="37233">MKIERLLNILFYLLNRERVTANELAQQFQVSKRTILRDIDTLSLSGVPIYAEVGAKGGYSIHREYHINSKIMNQENIEYVVLAIESLRGVYGSKIVDETYEKVRHIFTNQKIEGQADRLDLSVLSEHPEVVSRLNLIKEAIREQKQIEFIYTNRKNQTKNVRIDSLQLCYKWYSWYVFGYNHLKSDYRMYKLVRMQEVKQTQRLWQQHQEVNTLFLNYEKKWAQKERQLVLIRYLKCYRGLIEEYFSGEIILEQEEMITSKIWLRKDDFVQFSLLLGFGPKIEILEPASFSEKVQRHLEETLKKNYPNGDR</sequence>
<evidence type="ECO:0000313" key="4">
    <source>
        <dbReference type="EMBL" id="RSU07665.1"/>
    </source>
</evidence>
<feature type="domain" description="HTH deoR-type" evidence="3">
    <location>
        <begin position="2"/>
        <end position="57"/>
    </location>
</feature>
<dbReference type="PANTHER" id="PTHR34580:SF1">
    <property type="entry name" value="PROTEIN PAFC"/>
    <property type="match status" value="1"/>
</dbReference>
<keyword evidence="5" id="KW-1185">Reference proteome</keyword>
<dbReference type="OrthoDB" id="9815009at2"/>
<accession>A0A430AHW0</accession>
<dbReference type="GO" id="GO:0003700">
    <property type="term" value="F:DNA-binding transcription factor activity"/>
    <property type="evidence" value="ECO:0007669"/>
    <property type="project" value="InterPro"/>
</dbReference>
<protein>
    <recommendedName>
        <fullName evidence="3">HTH deoR-type domain-containing protein</fullName>
    </recommendedName>
</protein>
<gene>
    <name evidence="4" type="ORF">CBF30_00025</name>
</gene>
<proteinExistence type="predicted"/>
<name>A0A430AHW0_9ENTE</name>
<dbReference type="InterPro" id="IPR001034">
    <property type="entry name" value="DeoR_HTH"/>
</dbReference>
<dbReference type="Proteomes" id="UP000288669">
    <property type="component" value="Unassembled WGS sequence"/>
</dbReference>